<dbReference type="Proteomes" id="UP001244640">
    <property type="component" value="Unassembled WGS sequence"/>
</dbReference>
<keyword evidence="2" id="KW-1185">Reference proteome</keyword>
<comment type="caution">
    <text evidence="1">The sequence shown here is derived from an EMBL/GenBank/DDBJ whole genome shotgun (WGS) entry which is preliminary data.</text>
</comment>
<dbReference type="RefSeq" id="WP_307186003.1">
    <property type="nucleotide sequence ID" value="NZ_JAUTBA010000001.1"/>
</dbReference>
<proteinExistence type="predicted"/>
<evidence type="ECO:0000313" key="1">
    <source>
        <dbReference type="EMBL" id="MDQ1150333.1"/>
    </source>
</evidence>
<organism evidence="1 2">
    <name type="scientific">Sphingobacterium zeae</name>
    <dbReference type="NCBI Taxonomy" id="1776859"/>
    <lineage>
        <taxon>Bacteria</taxon>
        <taxon>Pseudomonadati</taxon>
        <taxon>Bacteroidota</taxon>
        <taxon>Sphingobacteriia</taxon>
        <taxon>Sphingobacteriales</taxon>
        <taxon>Sphingobacteriaceae</taxon>
        <taxon>Sphingobacterium</taxon>
    </lineage>
</organism>
<evidence type="ECO:0000313" key="2">
    <source>
        <dbReference type="Proteomes" id="UP001244640"/>
    </source>
</evidence>
<gene>
    <name evidence="1" type="ORF">QE382_002317</name>
</gene>
<protein>
    <recommendedName>
        <fullName evidence="3">BAH domain-containing protein</fullName>
    </recommendedName>
</protein>
<accession>A0ABU0U5W8</accession>
<reference evidence="1 2" key="1">
    <citation type="submission" date="2023-07" db="EMBL/GenBank/DDBJ databases">
        <title>Functional and genomic diversity of the sorghum phyllosphere microbiome.</title>
        <authorList>
            <person name="Shade A."/>
        </authorList>
    </citation>
    <scope>NUCLEOTIDE SEQUENCE [LARGE SCALE GENOMIC DNA]</scope>
    <source>
        <strain evidence="1 2">SORGH_AS_0892</strain>
    </source>
</reference>
<dbReference type="EMBL" id="JAUTBA010000001">
    <property type="protein sequence ID" value="MDQ1150333.1"/>
    <property type="molecule type" value="Genomic_DNA"/>
</dbReference>
<evidence type="ECO:0008006" key="3">
    <source>
        <dbReference type="Google" id="ProtNLM"/>
    </source>
</evidence>
<name>A0ABU0U5W8_9SPHI</name>
<sequence length="362" mass="42637">MKKIKLGDLLLFKTHPYVHNIDPIKISANALFISPIINVIEIAYRDYTKTDITKIRGVFYNSNINKFEKLWFNVDELVLFKGSDDCMQDEFALFSKYTLRSTVDELKKLKSIYQVDNGSSKSSSSSTLNHLPPVFLILEQKEIEIEGNKKLKDFSDEGFKVKWFNPKTNLFSEDILPKSILAKVSDNEDEKAIIEAIDNKYIYEYELPKIIVDKSKNLKIENSIFRIVDVRYNHLSIIIVIFDILLNKEIELLIEEARPIISKPSKLFSDYFFNKHPKLVQNKFIYPYEFDFKVNHLYNITYINSFGEKKVRCIVVYKILQPDLNEENNNGKIIEAFCLLRNEIRYFWTKRIVQMFESNIKL</sequence>